<evidence type="ECO:0000256" key="7">
    <source>
        <dbReference type="ARBA" id="ARBA00022989"/>
    </source>
</evidence>
<protein>
    <recommendedName>
        <fullName evidence="10">Trk system potassium uptake protein</fullName>
    </recommendedName>
</protein>
<keyword evidence="3 10" id="KW-1003">Cell membrane</keyword>
<name>A0A420WH97_9PROT</name>
<dbReference type="GO" id="GO:0015379">
    <property type="term" value="F:potassium:chloride symporter activity"/>
    <property type="evidence" value="ECO:0007669"/>
    <property type="project" value="InterPro"/>
</dbReference>
<dbReference type="RefSeq" id="WP_121220138.1">
    <property type="nucleotide sequence ID" value="NZ_RBIG01000002.1"/>
</dbReference>
<evidence type="ECO:0000256" key="11">
    <source>
        <dbReference type="PIRSR" id="PIRSR006247-1"/>
    </source>
</evidence>
<feature type="binding site" evidence="11">
    <location>
        <position position="433"/>
    </location>
    <ligand>
        <name>K(+)</name>
        <dbReference type="ChEBI" id="CHEBI:29103"/>
    </ligand>
</feature>
<dbReference type="Pfam" id="PF02386">
    <property type="entry name" value="TrkH"/>
    <property type="match status" value="1"/>
</dbReference>
<dbReference type="OrthoDB" id="9810952at2"/>
<keyword evidence="8 10" id="KW-0406">Ion transport</keyword>
<feature type="transmembrane region" description="Helical" evidence="12">
    <location>
        <begin position="180"/>
        <end position="202"/>
    </location>
</feature>
<gene>
    <name evidence="13" type="ORF">BCL74_2326</name>
</gene>
<feature type="transmembrane region" description="Helical" evidence="12">
    <location>
        <begin position="40"/>
        <end position="59"/>
    </location>
</feature>
<evidence type="ECO:0000256" key="3">
    <source>
        <dbReference type="ARBA" id="ARBA00022475"/>
    </source>
</evidence>
<feature type="transmembrane region" description="Helical" evidence="12">
    <location>
        <begin position="456"/>
        <end position="477"/>
    </location>
</feature>
<dbReference type="PIRSF" id="PIRSF006247">
    <property type="entry name" value="TrkH"/>
    <property type="match status" value="1"/>
</dbReference>
<feature type="transmembrane region" description="Helical" evidence="12">
    <location>
        <begin position="236"/>
        <end position="254"/>
    </location>
</feature>
<dbReference type="InterPro" id="IPR003445">
    <property type="entry name" value="Cat_transpt"/>
</dbReference>
<keyword evidence="10" id="KW-0997">Cell inner membrane</keyword>
<dbReference type="InterPro" id="IPR004772">
    <property type="entry name" value="TrkH"/>
</dbReference>
<evidence type="ECO:0000256" key="12">
    <source>
        <dbReference type="SAM" id="Phobius"/>
    </source>
</evidence>
<dbReference type="EMBL" id="RBIG01000002">
    <property type="protein sequence ID" value="RKQ70380.1"/>
    <property type="molecule type" value="Genomic_DNA"/>
</dbReference>
<dbReference type="PANTHER" id="PTHR32024">
    <property type="entry name" value="TRK SYSTEM POTASSIUM UPTAKE PROTEIN TRKG-RELATED"/>
    <property type="match status" value="1"/>
</dbReference>
<keyword evidence="2 10" id="KW-0813">Transport</keyword>
<comment type="subcellular location">
    <subcellularLocation>
        <location evidence="10">Cell inner membrane</location>
        <topology evidence="10">Multi-pass membrane protein</topology>
    </subcellularLocation>
    <subcellularLocation>
        <location evidence="1">Cell membrane</location>
        <topology evidence="1">Multi-pass membrane protein</topology>
    </subcellularLocation>
</comment>
<keyword evidence="9 10" id="KW-0472">Membrane</keyword>
<comment type="caution">
    <text evidence="13">The sequence shown here is derived from an EMBL/GenBank/DDBJ whole genome shotgun (WGS) entry which is preliminary data.</text>
</comment>
<feature type="transmembrane region" description="Helical" evidence="12">
    <location>
        <begin position="393"/>
        <end position="415"/>
    </location>
</feature>
<reference evidence="13 14" key="1">
    <citation type="submission" date="2018-10" db="EMBL/GenBank/DDBJ databases">
        <title>Comparative analysis of microorganisms from saline springs in Andes Mountain Range, Colombia.</title>
        <authorList>
            <person name="Rubin E."/>
        </authorList>
    </citation>
    <scope>NUCLEOTIDE SEQUENCE [LARGE SCALE GENOMIC DNA]</scope>
    <source>
        <strain evidence="13 14">USBA 36</strain>
    </source>
</reference>
<feature type="binding site" evidence="11">
    <location>
        <position position="112"/>
    </location>
    <ligand>
        <name>K(+)</name>
        <dbReference type="ChEBI" id="CHEBI:29103"/>
    </ligand>
</feature>
<keyword evidence="4 10" id="KW-0633">Potassium transport</keyword>
<sequence length="483" mass="51485">MPALGPVLYIVGLVLALLAGVMVIPALVDALIGHEDWQVFAASALITLFAGVSLMLTTQGTRTVSLNLRQAFLLTTLLWLVVALFGALPFAFSDLKLSYTDAFFEAMSGVTTTGSTVIVGLDTAPPGLLLWRALLQWLGGIGIIVIAMGILPMLSVGGMQLFKTEAFDTPEKVLPRTARLAGGLGMLYAGITLAWTFMLYFAGMSGFDALAHAMTTVATGGYSTKDASIGHYDSALIDYIVVAGMLAGSLPFIAYLKAVRGDMRMLLQDSQVRWFLSITGIAVLLAGGWQFWTLDTHPLEAVRHAAFNCISVMTGTGFATTDFGLWGGFGMSLMLFLMFLGGCAGSTTCGVKIFRIQIAYATARAQMKRLLRPHGVFIPHYNRKPVPEDVSTAVIGFLITYMLCFLLLSMLLGLLGLDFVTAISGAATAISNVGPGLGDIIGPAGNFSTLPDAAKWALSLAMLMGRLELFTVLILFAPSFWRG</sequence>
<evidence type="ECO:0000313" key="14">
    <source>
        <dbReference type="Proteomes" id="UP000277424"/>
    </source>
</evidence>
<evidence type="ECO:0000256" key="2">
    <source>
        <dbReference type="ARBA" id="ARBA00022448"/>
    </source>
</evidence>
<evidence type="ECO:0000256" key="9">
    <source>
        <dbReference type="ARBA" id="ARBA00023136"/>
    </source>
</evidence>
<feature type="binding site" evidence="11">
    <location>
        <position position="220"/>
    </location>
    <ligand>
        <name>K(+)</name>
        <dbReference type="ChEBI" id="CHEBI:29103"/>
    </ligand>
</feature>
<feature type="binding site" evidence="11">
    <location>
        <position position="113"/>
    </location>
    <ligand>
        <name>K(+)</name>
        <dbReference type="ChEBI" id="CHEBI:29103"/>
    </ligand>
</feature>
<feature type="transmembrane region" description="Helical" evidence="12">
    <location>
        <begin position="7"/>
        <end position="28"/>
    </location>
</feature>
<organism evidence="13 14">
    <name type="scientific">Oceanibaculum indicum</name>
    <dbReference type="NCBI Taxonomy" id="526216"/>
    <lineage>
        <taxon>Bacteria</taxon>
        <taxon>Pseudomonadati</taxon>
        <taxon>Pseudomonadota</taxon>
        <taxon>Alphaproteobacteria</taxon>
        <taxon>Rhodospirillales</taxon>
        <taxon>Oceanibaculaceae</taxon>
        <taxon>Oceanibaculum</taxon>
    </lineage>
</organism>
<keyword evidence="6 10" id="KW-0630">Potassium</keyword>
<evidence type="ECO:0000256" key="10">
    <source>
        <dbReference type="PIRNR" id="PIRNR006247"/>
    </source>
</evidence>
<proteinExistence type="inferred from homology"/>
<evidence type="ECO:0000256" key="6">
    <source>
        <dbReference type="ARBA" id="ARBA00022958"/>
    </source>
</evidence>
<comment type="function">
    <text evidence="10">Low-affinity potassium transport system. Interacts with Trk system potassium uptake protein TrkA.</text>
</comment>
<evidence type="ECO:0000256" key="5">
    <source>
        <dbReference type="ARBA" id="ARBA00022692"/>
    </source>
</evidence>
<dbReference type="GO" id="GO:0046872">
    <property type="term" value="F:metal ion binding"/>
    <property type="evidence" value="ECO:0007669"/>
    <property type="project" value="UniProtKB-KW"/>
</dbReference>
<evidence type="ECO:0000256" key="4">
    <source>
        <dbReference type="ARBA" id="ARBA00022538"/>
    </source>
</evidence>
<keyword evidence="11" id="KW-0479">Metal-binding</keyword>
<feature type="binding site" evidence="11">
    <location>
        <position position="316"/>
    </location>
    <ligand>
        <name>K(+)</name>
        <dbReference type="ChEBI" id="CHEBI:29103"/>
    </ligand>
</feature>
<dbReference type="AlphaFoldDB" id="A0A420WH97"/>
<evidence type="ECO:0000256" key="1">
    <source>
        <dbReference type="ARBA" id="ARBA00004651"/>
    </source>
</evidence>
<feature type="binding site" evidence="11">
    <location>
        <position position="432"/>
    </location>
    <ligand>
        <name>K(+)</name>
        <dbReference type="ChEBI" id="CHEBI:29103"/>
    </ligand>
</feature>
<evidence type="ECO:0000256" key="8">
    <source>
        <dbReference type="ARBA" id="ARBA00023065"/>
    </source>
</evidence>
<dbReference type="Proteomes" id="UP000277424">
    <property type="component" value="Unassembled WGS sequence"/>
</dbReference>
<feature type="transmembrane region" description="Helical" evidence="12">
    <location>
        <begin position="323"/>
        <end position="345"/>
    </location>
</feature>
<dbReference type="GO" id="GO:0005886">
    <property type="term" value="C:plasma membrane"/>
    <property type="evidence" value="ECO:0007669"/>
    <property type="project" value="UniProtKB-SubCell"/>
</dbReference>
<feature type="transmembrane region" description="Helical" evidence="12">
    <location>
        <begin position="134"/>
        <end position="159"/>
    </location>
</feature>
<evidence type="ECO:0000313" key="13">
    <source>
        <dbReference type="EMBL" id="RKQ70380.1"/>
    </source>
</evidence>
<keyword evidence="5 12" id="KW-0812">Transmembrane</keyword>
<dbReference type="PANTHER" id="PTHR32024:SF3">
    <property type="entry name" value="TRK SYSTEM POTASSIUM UPTAKE PROTEIN"/>
    <property type="match status" value="1"/>
</dbReference>
<accession>A0A420WH97</accession>
<feature type="transmembrane region" description="Helical" evidence="12">
    <location>
        <begin position="71"/>
        <end position="92"/>
    </location>
</feature>
<comment type="similarity">
    <text evidence="10">Belongs to the TrkH potassium transport family.</text>
</comment>
<keyword evidence="7 12" id="KW-1133">Transmembrane helix</keyword>
<feature type="transmembrane region" description="Helical" evidence="12">
    <location>
        <begin position="274"/>
        <end position="292"/>
    </location>
</feature>